<dbReference type="CDD" id="cd16468">
    <property type="entry name" value="RING-H2_RNF11"/>
    <property type="match status" value="1"/>
</dbReference>
<dbReference type="GO" id="GO:0000151">
    <property type="term" value="C:ubiquitin ligase complex"/>
    <property type="evidence" value="ECO:0007669"/>
    <property type="project" value="TreeGrafter"/>
</dbReference>
<evidence type="ECO:0000313" key="8">
    <source>
        <dbReference type="Proteomes" id="UP000015104"/>
    </source>
</evidence>
<dbReference type="InterPro" id="IPR052804">
    <property type="entry name" value="UEC_component"/>
</dbReference>
<dbReference type="Pfam" id="PF13639">
    <property type="entry name" value="zf-RING_2"/>
    <property type="match status" value="1"/>
</dbReference>
<dbReference type="Proteomes" id="UP000015104">
    <property type="component" value="Unassembled WGS sequence"/>
</dbReference>
<dbReference type="Gene3D" id="3.30.40.10">
    <property type="entry name" value="Zinc/RING finger domain, C3HC4 (zinc finger)"/>
    <property type="match status" value="1"/>
</dbReference>
<dbReference type="PANTHER" id="PTHR46359:SF2">
    <property type="entry name" value="GEO07743P1"/>
    <property type="match status" value="1"/>
</dbReference>
<protein>
    <recommendedName>
        <fullName evidence="6">RING-type domain-containing protein</fullName>
    </recommendedName>
</protein>
<keyword evidence="1" id="KW-0479">Metal-binding</keyword>
<name>T1KYU9_TETUR</name>
<dbReference type="GO" id="GO:0008270">
    <property type="term" value="F:zinc ion binding"/>
    <property type="evidence" value="ECO:0007669"/>
    <property type="project" value="UniProtKB-KW"/>
</dbReference>
<keyword evidence="2 4" id="KW-0863">Zinc-finger</keyword>
<keyword evidence="3" id="KW-0862">Zinc</keyword>
<dbReference type="PANTHER" id="PTHR46359">
    <property type="entry name" value="GEO07743P1"/>
    <property type="match status" value="1"/>
</dbReference>
<evidence type="ECO:0000256" key="2">
    <source>
        <dbReference type="ARBA" id="ARBA00022771"/>
    </source>
</evidence>
<dbReference type="SMART" id="SM00184">
    <property type="entry name" value="RING"/>
    <property type="match status" value="1"/>
</dbReference>
<feature type="region of interest" description="Disordered" evidence="5">
    <location>
        <begin position="23"/>
        <end position="59"/>
    </location>
</feature>
<sequence length="174" mass="19423">MGNCLKSSSSIDDLALLREASGSGRLESNASEQLGPPPSYQETMQVHHQLTPSSHLSTIHNQHAHSQSMSLPVFYPSPDVSRPVSKLSEEEQIKIAQRIGLIQHLPTGLYDGSKKNRECAICMCEFVINDSIRFLPCMHIYHSKCIDDWLMRSFTCPSCMEPVDAALLSTYQTE</sequence>
<dbReference type="SUPFAM" id="SSF57850">
    <property type="entry name" value="RING/U-box"/>
    <property type="match status" value="1"/>
</dbReference>
<dbReference type="STRING" id="32264.T1KYU9"/>
<dbReference type="EMBL" id="CAEY01000718">
    <property type="status" value="NOT_ANNOTATED_CDS"/>
    <property type="molecule type" value="Genomic_DNA"/>
</dbReference>
<dbReference type="EnsemblMetazoa" id="tetur27g01980.1">
    <property type="protein sequence ID" value="tetur27g01980.1"/>
    <property type="gene ID" value="tetur27g01980"/>
</dbReference>
<gene>
    <name evidence="7" type="primary">107368593</name>
</gene>
<evidence type="ECO:0000256" key="3">
    <source>
        <dbReference type="ARBA" id="ARBA00022833"/>
    </source>
</evidence>
<dbReference type="GO" id="GO:0061630">
    <property type="term" value="F:ubiquitin protein ligase activity"/>
    <property type="evidence" value="ECO:0007669"/>
    <property type="project" value="TreeGrafter"/>
</dbReference>
<feature type="domain" description="RING-type" evidence="6">
    <location>
        <begin position="119"/>
        <end position="159"/>
    </location>
</feature>
<reference evidence="8" key="1">
    <citation type="submission" date="2011-08" db="EMBL/GenBank/DDBJ databases">
        <authorList>
            <person name="Rombauts S."/>
        </authorList>
    </citation>
    <scope>NUCLEOTIDE SEQUENCE</scope>
    <source>
        <strain evidence="8">London</strain>
    </source>
</reference>
<dbReference type="KEGG" id="tut:107368593"/>
<dbReference type="InterPro" id="IPR042981">
    <property type="entry name" value="RNF11_RING-H2"/>
</dbReference>
<evidence type="ECO:0000256" key="1">
    <source>
        <dbReference type="ARBA" id="ARBA00022723"/>
    </source>
</evidence>
<dbReference type="FunFam" id="3.30.40.10:FF:000883">
    <property type="entry name" value="Uncharacterized protein, isoform A"/>
    <property type="match status" value="1"/>
</dbReference>
<dbReference type="OMA" id="ENDPIMH"/>
<proteinExistence type="predicted"/>
<keyword evidence="8" id="KW-1185">Reference proteome</keyword>
<dbReference type="OrthoDB" id="9984778at2759"/>
<dbReference type="InterPro" id="IPR013083">
    <property type="entry name" value="Znf_RING/FYVE/PHD"/>
</dbReference>
<feature type="compositionally biased region" description="Polar residues" evidence="5">
    <location>
        <begin position="40"/>
        <end position="59"/>
    </location>
</feature>
<evidence type="ECO:0000256" key="5">
    <source>
        <dbReference type="SAM" id="MobiDB-lite"/>
    </source>
</evidence>
<reference evidence="7" key="2">
    <citation type="submission" date="2015-06" db="UniProtKB">
        <authorList>
            <consortium name="EnsemblMetazoa"/>
        </authorList>
    </citation>
    <scope>IDENTIFICATION</scope>
</reference>
<dbReference type="AlphaFoldDB" id="T1KYU9"/>
<dbReference type="PROSITE" id="PS50089">
    <property type="entry name" value="ZF_RING_2"/>
    <property type="match status" value="1"/>
</dbReference>
<dbReference type="HOGENOM" id="CLU_123539_1_0_1"/>
<organism evidence="7 8">
    <name type="scientific">Tetranychus urticae</name>
    <name type="common">Two-spotted spider mite</name>
    <dbReference type="NCBI Taxonomy" id="32264"/>
    <lineage>
        <taxon>Eukaryota</taxon>
        <taxon>Metazoa</taxon>
        <taxon>Ecdysozoa</taxon>
        <taxon>Arthropoda</taxon>
        <taxon>Chelicerata</taxon>
        <taxon>Arachnida</taxon>
        <taxon>Acari</taxon>
        <taxon>Acariformes</taxon>
        <taxon>Trombidiformes</taxon>
        <taxon>Prostigmata</taxon>
        <taxon>Eleutherengona</taxon>
        <taxon>Raphignathae</taxon>
        <taxon>Tetranychoidea</taxon>
        <taxon>Tetranychidae</taxon>
        <taxon>Tetranychus</taxon>
    </lineage>
</organism>
<dbReference type="eggNOG" id="KOG0800">
    <property type="taxonomic scope" value="Eukaryota"/>
</dbReference>
<evidence type="ECO:0000259" key="6">
    <source>
        <dbReference type="PROSITE" id="PS50089"/>
    </source>
</evidence>
<evidence type="ECO:0000256" key="4">
    <source>
        <dbReference type="PROSITE-ProRule" id="PRU00175"/>
    </source>
</evidence>
<evidence type="ECO:0000313" key="7">
    <source>
        <dbReference type="EnsemblMetazoa" id="tetur27g01980.1"/>
    </source>
</evidence>
<dbReference type="InterPro" id="IPR001841">
    <property type="entry name" value="Znf_RING"/>
</dbReference>
<dbReference type="GO" id="GO:0006511">
    <property type="term" value="P:ubiquitin-dependent protein catabolic process"/>
    <property type="evidence" value="ECO:0007669"/>
    <property type="project" value="TreeGrafter"/>
</dbReference>
<accession>T1KYU9</accession>